<dbReference type="EMBL" id="JACSDZ010000016">
    <property type="protein sequence ID" value="KAF7385291.1"/>
    <property type="molecule type" value="Genomic_DNA"/>
</dbReference>
<evidence type="ECO:0000256" key="5">
    <source>
        <dbReference type="SAM" id="MobiDB-lite"/>
    </source>
</evidence>
<evidence type="ECO:0000256" key="4">
    <source>
        <dbReference type="ARBA" id="ARBA00025806"/>
    </source>
</evidence>
<keyword evidence="7" id="KW-1185">Reference proteome</keyword>
<comment type="caution">
    <text evidence="6">The sequence shown here is derived from an EMBL/GenBank/DDBJ whole genome shotgun (WGS) entry which is preliminary data.</text>
</comment>
<evidence type="ECO:0000256" key="1">
    <source>
        <dbReference type="ARBA" id="ARBA00004123"/>
    </source>
</evidence>
<proteinExistence type="inferred from homology"/>
<gene>
    <name evidence="6" type="ORF">HZH68_013721</name>
</gene>
<comment type="subcellular location">
    <subcellularLocation>
        <location evidence="1">Nucleus</location>
    </subcellularLocation>
</comment>
<dbReference type="PANTHER" id="PTHR12972">
    <property type="entry name" value="DOWNSTREAM NEIGHBOR OF SON"/>
    <property type="match status" value="1"/>
</dbReference>
<feature type="compositionally biased region" description="Basic and acidic residues" evidence="5">
    <location>
        <begin position="71"/>
        <end position="80"/>
    </location>
</feature>
<dbReference type="InterPro" id="IPR024861">
    <property type="entry name" value="Donson"/>
</dbReference>
<comment type="similarity">
    <text evidence="4">Belongs to the DONSON family.</text>
</comment>
<dbReference type="GO" id="GO:0033260">
    <property type="term" value="P:nuclear DNA replication"/>
    <property type="evidence" value="ECO:0007669"/>
    <property type="project" value="TreeGrafter"/>
</dbReference>
<feature type="region of interest" description="Disordered" evidence="5">
    <location>
        <begin position="37"/>
        <end position="80"/>
    </location>
</feature>
<dbReference type="AlphaFoldDB" id="A0A834JGZ4"/>
<reference evidence="6" key="1">
    <citation type="journal article" date="2020" name="G3 (Bethesda)">
        <title>High-Quality Assemblies for Three Invasive Social Wasps from the &lt;i&gt;Vespula&lt;/i&gt; Genus.</title>
        <authorList>
            <person name="Harrop T.W.R."/>
            <person name="Guhlin J."/>
            <person name="McLaughlin G.M."/>
            <person name="Permina E."/>
            <person name="Stockwell P."/>
            <person name="Gilligan J."/>
            <person name="Le Lec M.F."/>
            <person name="Gruber M.A.M."/>
            <person name="Quinn O."/>
            <person name="Lovegrove M."/>
            <person name="Duncan E.J."/>
            <person name="Remnant E.J."/>
            <person name="Van Eeckhoven J."/>
            <person name="Graham B."/>
            <person name="Knapp R.A."/>
            <person name="Langford K.W."/>
            <person name="Kronenberg Z."/>
            <person name="Press M.O."/>
            <person name="Eacker S.M."/>
            <person name="Wilson-Rankin E.E."/>
            <person name="Purcell J."/>
            <person name="Lester P.J."/>
            <person name="Dearden P.K."/>
        </authorList>
    </citation>
    <scope>NUCLEOTIDE SEQUENCE</scope>
    <source>
        <strain evidence="6">Linc-1</strain>
    </source>
</reference>
<keyword evidence="3" id="KW-0539">Nucleus</keyword>
<evidence type="ECO:0000256" key="2">
    <source>
        <dbReference type="ARBA" id="ARBA00022473"/>
    </source>
</evidence>
<dbReference type="PRINTS" id="PR02064">
    <property type="entry name" value="DONSON"/>
</dbReference>
<sequence length="563" mass="63048">MENVESSNALEWKLPDQVMQLHRLQVKKRALQARMNRVRNTDKGSSPLCNSSDNGNFNLKQQTSQKRKNPFAKDDANKVEKNTTLTDLENSNDNTLYELLNISVKRQKTVENTTPASSLNFTSVLAQLENNASVSGIEVPKGEKYVPIDWTLKTKMRFMSPKPFPWNSKLKTSEEASGTTSFVRCLDIGQKETTLDTSPNARFHQCCLVWQHPSLPWLELFPRSAGKVSASLGSNSAIANNQLIRDALYREWCDSFRSLFHLLRARQCPYFYVCTNNFTVLFRAAGICGLSEMHALLTPTTRGFRQALKQEEIEYTMPLKIDNKRPSDSTDSGCETLDSNSSVLIPNEEEDEAQDKWLQSLGVENSEIRKINSSQARMILEKESEMDSMKQSLVFVKGVEAQALFNLLINCKSAITTTGALAGVPPTLLAPTAFHGATLKPLKVKESIVRMDKDRFHSLELKGPLLPHILPSLCDMMKSSQLEEFSVSCALLTTTTSFSAAKHGLERIETEDAAKIQQNVFGQENLSDCGFNNILLRHFCNPDPAKIEVVEGLKYSNGLYTLS</sequence>
<dbReference type="Proteomes" id="UP000617340">
    <property type="component" value="Unassembled WGS sequence"/>
</dbReference>
<dbReference type="GO" id="GO:0005634">
    <property type="term" value="C:nucleus"/>
    <property type="evidence" value="ECO:0007669"/>
    <property type="project" value="UniProtKB-SubCell"/>
</dbReference>
<accession>A0A834JGZ4</accession>
<evidence type="ECO:0000313" key="6">
    <source>
        <dbReference type="EMBL" id="KAF7385291.1"/>
    </source>
</evidence>
<organism evidence="6 7">
    <name type="scientific">Vespula germanica</name>
    <name type="common">German yellow jacket</name>
    <name type="synonym">Paravespula germanica</name>
    <dbReference type="NCBI Taxonomy" id="30212"/>
    <lineage>
        <taxon>Eukaryota</taxon>
        <taxon>Metazoa</taxon>
        <taxon>Ecdysozoa</taxon>
        <taxon>Arthropoda</taxon>
        <taxon>Hexapoda</taxon>
        <taxon>Insecta</taxon>
        <taxon>Pterygota</taxon>
        <taxon>Neoptera</taxon>
        <taxon>Endopterygota</taxon>
        <taxon>Hymenoptera</taxon>
        <taxon>Apocrita</taxon>
        <taxon>Aculeata</taxon>
        <taxon>Vespoidea</taxon>
        <taxon>Vespidae</taxon>
        <taxon>Vespinae</taxon>
        <taxon>Vespula</taxon>
    </lineage>
</organism>
<protein>
    <submittedName>
        <fullName evidence="6">Uncharacterized protein</fullName>
    </submittedName>
</protein>
<dbReference type="PANTHER" id="PTHR12972:SF0">
    <property type="entry name" value="PROTEIN DOWNSTREAM NEIGHBOR OF SON"/>
    <property type="match status" value="1"/>
</dbReference>
<evidence type="ECO:0000256" key="3">
    <source>
        <dbReference type="ARBA" id="ARBA00023242"/>
    </source>
</evidence>
<evidence type="ECO:0000313" key="7">
    <source>
        <dbReference type="Proteomes" id="UP000617340"/>
    </source>
</evidence>
<feature type="compositionally biased region" description="Polar residues" evidence="5">
    <location>
        <begin position="43"/>
        <end position="64"/>
    </location>
</feature>
<keyword evidence="2" id="KW-0217">Developmental protein</keyword>
<name>A0A834JGZ4_VESGE</name>